<dbReference type="GO" id="GO:0016301">
    <property type="term" value="F:kinase activity"/>
    <property type="evidence" value="ECO:0007669"/>
    <property type="project" value="UniProtKB-KW"/>
</dbReference>
<dbReference type="Gene3D" id="1.10.720.160">
    <property type="match status" value="1"/>
</dbReference>
<dbReference type="SUPFAM" id="SSF53067">
    <property type="entry name" value="Actin-like ATPase domain"/>
    <property type="match status" value="2"/>
</dbReference>
<evidence type="ECO:0000313" key="2">
    <source>
        <dbReference type="Proteomes" id="UP000831290"/>
    </source>
</evidence>
<dbReference type="InterPro" id="IPR043129">
    <property type="entry name" value="ATPase_NBD"/>
</dbReference>
<dbReference type="EMBL" id="CP094358">
    <property type="protein sequence ID" value="UOB16803.1"/>
    <property type="molecule type" value="Genomic_DNA"/>
</dbReference>
<dbReference type="AlphaFoldDB" id="A0A9E6ZQA2"/>
<reference evidence="1" key="1">
    <citation type="submission" date="2022-03" db="EMBL/GenBank/DDBJ databases">
        <title>Description of Abyssus ytuae gen. nov., sp. nov., a novel member of the family Flavobacteriaceae isolated from the sediment of Mariana Trench.</title>
        <authorList>
            <person name="Zhang J."/>
            <person name="Xu X."/>
        </authorList>
    </citation>
    <scope>NUCLEOTIDE SEQUENCE</scope>
    <source>
        <strain evidence="1">MT3330</strain>
    </source>
</reference>
<protein>
    <submittedName>
        <fullName evidence="1">N-acetylglucosamine kinase</fullName>
    </submittedName>
</protein>
<keyword evidence="2" id="KW-1185">Reference proteome</keyword>
<dbReference type="KEGG" id="fbm:MQE35_13790"/>
<name>A0A9E6ZQA2_9FLAO</name>
<organism evidence="1 2">
    <name type="scientific">Abyssalbus ytuae</name>
    <dbReference type="NCBI Taxonomy" id="2926907"/>
    <lineage>
        <taxon>Bacteria</taxon>
        <taxon>Pseudomonadati</taxon>
        <taxon>Bacteroidota</taxon>
        <taxon>Flavobacteriia</taxon>
        <taxon>Flavobacteriales</taxon>
        <taxon>Flavobacteriaceae</taxon>
        <taxon>Abyssalbus</taxon>
    </lineage>
</organism>
<keyword evidence="1" id="KW-0808">Transferase</keyword>
<dbReference type="Proteomes" id="UP000831290">
    <property type="component" value="Chromosome"/>
</dbReference>
<dbReference type="RefSeq" id="WP_255842041.1">
    <property type="nucleotide sequence ID" value="NZ_CP094358.1"/>
</dbReference>
<dbReference type="InterPro" id="IPR052519">
    <property type="entry name" value="Euk-type_GlcNAc_Kinase"/>
</dbReference>
<proteinExistence type="predicted"/>
<gene>
    <name evidence="1" type="ORF">MQE35_13790</name>
</gene>
<keyword evidence="1" id="KW-0418">Kinase</keyword>
<evidence type="ECO:0000313" key="1">
    <source>
        <dbReference type="EMBL" id="UOB16803.1"/>
    </source>
</evidence>
<dbReference type="Gene3D" id="3.30.420.40">
    <property type="match status" value="2"/>
</dbReference>
<dbReference type="PANTHER" id="PTHR43190:SF3">
    <property type="entry name" value="N-ACETYL-D-GLUCOSAMINE KINASE"/>
    <property type="match status" value="1"/>
</dbReference>
<dbReference type="CDD" id="cd24079">
    <property type="entry name" value="ASKHA_NBD_PG1100-like"/>
    <property type="match status" value="1"/>
</dbReference>
<dbReference type="PANTHER" id="PTHR43190">
    <property type="entry name" value="N-ACETYL-D-GLUCOSAMINE KINASE"/>
    <property type="match status" value="1"/>
</dbReference>
<accession>A0A9E6ZQA2</accession>
<sequence>MILIADSGSTKCDWVLVENDGTQICEAQSTGLNPLILNENELEETILKIDLLIEKKTLVDKIYFYGAGCGEIEAKNRIRKVLTNIFKYAGVTVEEDTFAAVRACTNQPAVVCILGTGSNCSFFNGTGIIQKIPALGYLLADEGSGNYFGKRLLKDFYEKTMPENLTRKFKKEYPQNLNTVLEELYGNKYPNKYLADYALFLFKNRGDDYVENLLHEGIEKYVFTFLHKYHEEASIYPIHFVGSVAYHAQDIIIKIVRELGYEIRSFVKKPINGMVVNIVNEKREQVNQ</sequence>